<accession>A0ABV3DTI8</accession>
<dbReference type="InterPro" id="IPR002772">
    <property type="entry name" value="Glyco_hydro_3_C"/>
</dbReference>
<dbReference type="Gene3D" id="2.60.40.10">
    <property type="entry name" value="Immunoglobulins"/>
    <property type="match status" value="1"/>
</dbReference>
<sequence>MTETTRPVDDAAVKAAALTLEQQASLTSGEDVWHFQGIEEAGIAPVMVSDGPHGLRREPDDNQMNIGNSAPATCFPPAVTLACTWDTDLLRRVGEALGRETRAAGVSVLLGPGVNIKRHPLCGRNFEYFSEDPFLAGRLGAAYVHGVQSQGVGTSVKHFAANNQETDRQQVSADIDERTLREIYLAAFEHIVKDARPATVMAAYNKINGTYATENTWLLTQVLRGEWGFEGVVMSDWVAVVDRVRAFAAGTDVEMPPTHSDELIVRAVEAGTVDAEQLQAAAARVIRLADATADARDEPGTFDEDTHHRIAREAAAAGAVLLKNDGDLLPLNPDGDHRIAVIGEFARTPRYQGAGSSQVVPTRLENALDAITALAGVDRVSFAPGFSLDEDADDESRAALTAEAVRAAREAEVAVLFLGLPPTAESEGFDRTDFELPADQILLLEAVHQVNRRTVVVLSNGSAVSVAPWQAHAPALLEAWLGGQAGGPAVADLLFGLANPTGRLAETIPLRLQDAPSYLFFPGGERRVRYGEGVYVGYRHHDTLDRPVAYPFGHGLSYTTFELGDVGVVPAGDNAFDVTVPVANTGDRSGAQIVQVYVRDLESSIDRPLHELKGFAKVHLAPGETGSARVHLDERAFAFWSIAENRWKIEPGQAEIRVGFSSRDIRARQLVDLTGNTVAPALDAMSTLDEWLADPVGAQLMGPVIAPYLEPGEGKPENIREVLGAMPLTKIANFGGPLTHDHVDALVAEHRKATTSIA</sequence>
<dbReference type="Pfam" id="PF01915">
    <property type="entry name" value="Glyco_hydro_3_C"/>
    <property type="match status" value="1"/>
</dbReference>
<dbReference type="PANTHER" id="PTHR42715:SF10">
    <property type="entry name" value="BETA-GLUCOSIDASE"/>
    <property type="match status" value="1"/>
</dbReference>
<dbReference type="RefSeq" id="WP_358362914.1">
    <property type="nucleotide sequence ID" value="NZ_JBEZFP010000152.1"/>
</dbReference>
<evidence type="ECO:0000256" key="1">
    <source>
        <dbReference type="ARBA" id="ARBA00005336"/>
    </source>
</evidence>
<keyword evidence="7" id="KW-1185">Reference proteome</keyword>
<dbReference type="InterPro" id="IPR017853">
    <property type="entry name" value="GH"/>
</dbReference>
<evidence type="ECO:0000259" key="5">
    <source>
        <dbReference type="SMART" id="SM01217"/>
    </source>
</evidence>
<protein>
    <submittedName>
        <fullName evidence="6">Glycoside hydrolase family 3 C-terminal domain-containing protein</fullName>
    </submittedName>
</protein>
<dbReference type="InterPro" id="IPR050288">
    <property type="entry name" value="Cellulose_deg_GH3"/>
</dbReference>
<gene>
    <name evidence="6" type="ORF">AB0C36_36900</name>
</gene>
<comment type="similarity">
    <text evidence="1 4">Belongs to the glycosyl hydrolase 3 family.</text>
</comment>
<organism evidence="6 7">
    <name type="scientific">Streptodolium elevatio</name>
    <dbReference type="NCBI Taxonomy" id="3157996"/>
    <lineage>
        <taxon>Bacteria</taxon>
        <taxon>Bacillati</taxon>
        <taxon>Actinomycetota</taxon>
        <taxon>Actinomycetes</taxon>
        <taxon>Kitasatosporales</taxon>
        <taxon>Streptomycetaceae</taxon>
        <taxon>Streptodolium</taxon>
    </lineage>
</organism>
<reference evidence="6 7" key="1">
    <citation type="submission" date="2024-06" db="EMBL/GenBank/DDBJ databases">
        <title>The Natural Products Discovery Center: Release of the First 8490 Sequenced Strains for Exploring Actinobacteria Biosynthetic Diversity.</title>
        <authorList>
            <person name="Kalkreuter E."/>
            <person name="Kautsar S.A."/>
            <person name="Yang D."/>
            <person name="Bader C.D."/>
            <person name="Teijaro C.N."/>
            <person name="Fluegel L."/>
            <person name="Davis C.M."/>
            <person name="Simpson J.R."/>
            <person name="Lauterbach L."/>
            <person name="Steele A.D."/>
            <person name="Gui C."/>
            <person name="Meng S."/>
            <person name="Li G."/>
            <person name="Viehrig K."/>
            <person name="Ye F."/>
            <person name="Su P."/>
            <person name="Kiefer A.F."/>
            <person name="Nichols A."/>
            <person name="Cepeda A.J."/>
            <person name="Yan W."/>
            <person name="Fan B."/>
            <person name="Jiang Y."/>
            <person name="Adhikari A."/>
            <person name="Zheng C.-J."/>
            <person name="Schuster L."/>
            <person name="Cowan T.M."/>
            <person name="Smanski M.J."/>
            <person name="Chevrette M.G."/>
            <person name="De Carvalho L.P.S."/>
            <person name="Shen B."/>
        </authorList>
    </citation>
    <scope>NUCLEOTIDE SEQUENCE [LARGE SCALE GENOMIC DNA]</scope>
    <source>
        <strain evidence="6 7">NPDC048946</strain>
    </source>
</reference>
<comment type="caution">
    <text evidence="6">The sequence shown here is derived from an EMBL/GenBank/DDBJ whole genome shotgun (WGS) entry which is preliminary data.</text>
</comment>
<dbReference type="Pfam" id="PF14310">
    <property type="entry name" value="Fn3-like"/>
    <property type="match status" value="1"/>
</dbReference>
<dbReference type="InterPro" id="IPR019800">
    <property type="entry name" value="Glyco_hydro_3_AS"/>
</dbReference>
<evidence type="ECO:0000256" key="4">
    <source>
        <dbReference type="RuleBase" id="RU361161"/>
    </source>
</evidence>
<dbReference type="InterPro" id="IPR026891">
    <property type="entry name" value="Fn3-like"/>
</dbReference>
<dbReference type="InterPro" id="IPR036962">
    <property type="entry name" value="Glyco_hydro_3_N_sf"/>
</dbReference>
<dbReference type="Gene3D" id="3.20.20.300">
    <property type="entry name" value="Glycoside hydrolase, family 3, N-terminal domain"/>
    <property type="match status" value="1"/>
</dbReference>
<evidence type="ECO:0000313" key="7">
    <source>
        <dbReference type="Proteomes" id="UP001551482"/>
    </source>
</evidence>
<dbReference type="PANTHER" id="PTHR42715">
    <property type="entry name" value="BETA-GLUCOSIDASE"/>
    <property type="match status" value="1"/>
</dbReference>
<proteinExistence type="inferred from homology"/>
<evidence type="ECO:0000256" key="2">
    <source>
        <dbReference type="ARBA" id="ARBA00022801"/>
    </source>
</evidence>
<keyword evidence="2 4" id="KW-0378">Hydrolase</keyword>
<dbReference type="EMBL" id="JBEZFP010000152">
    <property type="protein sequence ID" value="MEU8139065.1"/>
    <property type="molecule type" value="Genomic_DNA"/>
</dbReference>
<name>A0ABV3DTI8_9ACTN</name>
<evidence type="ECO:0000256" key="3">
    <source>
        <dbReference type="ARBA" id="ARBA00023277"/>
    </source>
</evidence>
<dbReference type="SUPFAM" id="SSF52279">
    <property type="entry name" value="Beta-D-glucan exohydrolase, C-terminal domain"/>
    <property type="match status" value="1"/>
</dbReference>
<feature type="domain" description="Fibronectin type III-like" evidence="5">
    <location>
        <begin position="592"/>
        <end position="662"/>
    </location>
</feature>
<dbReference type="SMART" id="SM01217">
    <property type="entry name" value="Fn3_like"/>
    <property type="match status" value="1"/>
</dbReference>
<dbReference type="InterPro" id="IPR001764">
    <property type="entry name" value="Glyco_hydro_3_N"/>
</dbReference>
<dbReference type="Proteomes" id="UP001551482">
    <property type="component" value="Unassembled WGS sequence"/>
</dbReference>
<dbReference type="Gene3D" id="3.40.50.1700">
    <property type="entry name" value="Glycoside hydrolase family 3 C-terminal domain"/>
    <property type="match status" value="1"/>
</dbReference>
<dbReference type="PROSITE" id="PS00775">
    <property type="entry name" value="GLYCOSYL_HYDROL_F3"/>
    <property type="match status" value="1"/>
</dbReference>
<dbReference type="GO" id="GO:0016787">
    <property type="term" value="F:hydrolase activity"/>
    <property type="evidence" value="ECO:0007669"/>
    <property type="project" value="UniProtKB-KW"/>
</dbReference>
<keyword evidence="4" id="KW-0326">Glycosidase</keyword>
<dbReference type="SUPFAM" id="SSF51445">
    <property type="entry name" value="(Trans)glycosidases"/>
    <property type="match status" value="1"/>
</dbReference>
<dbReference type="InterPro" id="IPR036881">
    <property type="entry name" value="Glyco_hydro_3_C_sf"/>
</dbReference>
<evidence type="ECO:0000313" key="6">
    <source>
        <dbReference type="EMBL" id="MEU8139065.1"/>
    </source>
</evidence>
<dbReference type="PRINTS" id="PR00133">
    <property type="entry name" value="GLHYDRLASE3"/>
</dbReference>
<keyword evidence="3" id="KW-0119">Carbohydrate metabolism</keyword>
<dbReference type="InterPro" id="IPR013783">
    <property type="entry name" value="Ig-like_fold"/>
</dbReference>
<dbReference type="Pfam" id="PF00933">
    <property type="entry name" value="Glyco_hydro_3"/>
    <property type="match status" value="1"/>
</dbReference>